<dbReference type="HOGENOM" id="CLU_016902_8_2_9"/>
<dbReference type="InterPro" id="IPR006145">
    <property type="entry name" value="PsdUridine_synth_RsuA/RluA"/>
</dbReference>
<dbReference type="GO" id="GO:0140098">
    <property type="term" value="F:catalytic activity, acting on RNA"/>
    <property type="evidence" value="ECO:0007669"/>
    <property type="project" value="UniProtKB-ARBA"/>
</dbReference>
<dbReference type="CDD" id="cd02869">
    <property type="entry name" value="PseudoU_synth_RluA_like"/>
    <property type="match status" value="1"/>
</dbReference>
<sequence>MNYFQETESIISFKANIDDLKVEEILKKEFDISSRLFTKLVRNKSVFLNGEKVNRNQKAKKGDIITIIIPDEEDINIPDPDIPIDIIYEDLDLVIINKEPNIVVHPTKGHPYGTILNGMAYYFKEKNIKKKVRFVNRLDMNTSGVLVIAKNSFGHQQMSKQFQEDTVEKRYMALVDGIVEKDEDTIDLPIEREGEDSIKRIVREDGKRCITRYKVVERYKNTTLLDVKIETGRTHQIRVHLSHIGHAIVGDSLYNTESNLIDRQALHSYYLKFKVPRNGEHKEVKAGLPKDMKNVINIAREKEI</sequence>
<keyword evidence="5" id="KW-0694">RNA-binding</keyword>
<dbReference type="InterPro" id="IPR006225">
    <property type="entry name" value="PsdUridine_synth_RluC/D"/>
</dbReference>
<name>K0AXS7_GOTA9</name>
<evidence type="ECO:0000256" key="2">
    <source>
        <dbReference type="ARBA" id="ARBA00010876"/>
    </source>
</evidence>
<accession>K0AXS7</accession>
<dbReference type="PATRIC" id="fig|1128398.3.peg.967"/>
<feature type="active site" evidence="4">
    <location>
        <position position="139"/>
    </location>
</feature>
<dbReference type="PROSITE" id="PS01129">
    <property type="entry name" value="PSI_RLU"/>
    <property type="match status" value="1"/>
</dbReference>
<dbReference type="KEGG" id="cad:Curi_c09680"/>
<dbReference type="Gene3D" id="3.30.2350.10">
    <property type="entry name" value="Pseudouridine synthase"/>
    <property type="match status" value="1"/>
</dbReference>
<dbReference type="STRING" id="1128398.Curi_c09680"/>
<reference evidence="8 9" key="1">
    <citation type="journal article" date="2012" name="PLoS ONE">
        <title>The purine-utilizing bacterium Clostridium acidurici 9a: a genome-guided metabolic reconsideration.</title>
        <authorList>
            <person name="Hartwich K."/>
            <person name="Poehlein A."/>
            <person name="Daniel R."/>
        </authorList>
    </citation>
    <scope>NUCLEOTIDE SEQUENCE [LARGE SCALE GENOMIC DNA]</scope>
    <source>
        <strain evidence="9">ATCC 7906 / DSM 604 / BCRC 14475 / CIP 104303 / KCTC 5404 / NCIMB 10678 / 9a</strain>
    </source>
</reference>
<dbReference type="eggNOG" id="COG0564">
    <property type="taxonomic scope" value="Bacteria"/>
</dbReference>
<evidence type="ECO:0000256" key="3">
    <source>
        <dbReference type="ARBA" id="ARBA00023235"/>
    </source>
</evidence>
<dbReference type="GO" id="GO:0009982">
    <property type="term" value="F:pseudouridine synthase activity"/>
    <property type="evidence" value="ECO:0007669"/>
    <property type="project" value="InterPro"/>
</dbReference>
<dbReference type="OrthoDB" id="9807829at2"/>
<evidence type="ECO:0000256" key="6">
    <source>
        <dbReference type="RuleBase" id="RU362028"/>
    </source>
</evidence>
<dbReference type="InterPro" id="IPR020103">
    <property type="entry name" value="PsdUridine_synth_cat_dom_sf"/>
</dbReference>
<dbReference type="InterPro" id="IPR050188">
    <property type="entry name" value="RluA_PseudoU_synthase"/>
</dbReference>
<organism evidence="8 9">
    <name type="scientific">Gottschalkia acidurici (strain ATCC 7906 / DSM 604 / BCRC 14475 / CIP 104303 / KCTC 5404 / NCIMB 10678 / 9a)</name>
    <name type="common">Clostridium acidurici</name>
    <dbReference type="NCBI Taxonomy" id="1128398"/>
    <lineage>
        <taxon>Bacteria</taxon>
        <taxon>Bacillati</taxon>
        <taxon>Bacillota</taxon>
        <taxon>Tissierellia</taxon>
        <taxon>Tissierellales</taxon>
        <taxon>Gottschalkiaceae</taxon>
        <taxon>Gottschalkia</taxon>
    </lineage>
</organism>
<evidence type="ECO:0000256" key="5">
    <source>
        <dbReference type="PROSITE-ProRule" id="PRU00182"/>
    </source>
</evidence>
<evidence type="ECO:0000313" key="8">
    <source>
        <dbReference type="EMBL" id="AFS77984.1"/>
    </source>
</evidence>
<dbReference type="SUPFAM" id="SSF55120">
    <property type="entry name" value="Pseudouridine synthase"/>
    <property type="match status" value="1"/>
</dbReference>
<proteinExistence type="inferred from homology"/>
<evidence type="ECO:0000256" key="4">
    <source>
        <dbReference type="PIRSR" id="PIRSR606225-1"/>
    </source>
</evidence>
<dbReference type="AlphaFoldDB" id="K0AXS7"/>
<gene>
    <name evidence="8" type="ordered locus">Curi_c09680</name>
</gene>
<dbReference type="PROSITE" id="PS50889">
    <property type="entry name" value="S4"/>
    <property type="match status" value="1"/>
</dbReference>
<protein>
    <recommendedName>
        <fullName evidence="6">Pseudouridine synthase</fullName>
        <ecNumber evidence="6">5.4.99.-</ecNumber>
    </recommendedName>
</protein>
<comment type="catalytic activity">
    <reaction evidence="1 6">
        <text>a uridine in RNA = a pseudouridine in RNA</text>
        <dbReference type="Rhea" id="RHEA:48348"/>
        <dbReference type="Rhea" id="RHEA-COMP:12068"/>
        <dbReference type="Rhea" id="RHEA-COMP:12069"/>
        <dbReference type="ChEBI" id="CHEBI:65314"/>
        <dbReference type="ChEBI" id="CHEBI:65315"/>
    </reaction>
</comment>
<dbReference type="GO" id="GO:0000455">
    <property type="term" value="P:enzyme-directed rRNA pseudouridine synthesis"/>
    <property type="evidence" value="ECO:0007669"/>
    <property type="project" value="TreeGrafter"/>
</dbReference>
<dbReference type="PANTHER" id="PTHR21600">
    <property type="entry name" value="MITOCHONDRIAL RNA PSEUDOURIDINE SYNTHASE"/>
    <property type="match status" value="1"/>
</dbReference>
<dbReference type="NCBIfam" id="TIGR00005">
    <property type="entry name" value="rluA_subfam"/>
    <property type="match status" value="1"/>
</dbReference>
<evidence type="ECO:0000259" key="7">
    <source>
        <dbReference type="Pfam" id="PF00849"/>
    </source>
</evidence>
<evidence type="ECO:0000313" key="9">
    <source>
        <dbReference type="Proteomes" id="UP000006094"/>
    </source>
</evidence>
<evidence type="ECO:0000256" key="1">
    <source>
        <dbReference type="ARBA" id="ARBA00000073"/>
    </source>
</evidence>
<dbReference type="PANTHER" id="PTHR21600:SF44">
    <property type="entry name" value="RIBOSOMAL LARGE SUBUNIT PSEUDOURIDINE SYNTHASE D"/>
    <property type="match status" value="1"/>
</dbReference>
<keyword evidence="3 6" id="KW-0413">Isomerase</keyword>
<dbReference type="GO" id="GO:0003723">
    <property type="term" value="F:RNA binding"/>
    <property type="evidence" value="ECO:0007669"/>
    <property type="project" value="UniProtKB-KW"/>
</dbReference>
<feature type="domain" description="Pseudouridine synthase RsuA/RluA-like" evidence="7">
    <location>
        <begin position="92"/>
        <end position="243"/>
    </location>
</feature>
<dbReference type="Pfam" id="PF00849">
    <property type="entry name" value="PseudoU_synth_2"/>
    <property type="match status" value="1"/>
</dbReference>
<dbReference type="RefSeq" id="WP_014967121.1">
    <property type="nucleotide sequence ID" value="NC_018664.1"/>
</dbReference>
<dbReference type="EMBL" id="CP003326">
    <property type="protein sequence ID" value="AFS77984.1"/>
    <property type="molecule type" value="Genomic_DNA"/>
</dbReference>
<keyword evidence="9" id="KW-1185">Reference proteome</keyword>
<dbReference type="Proteomes" id="UP000006094">
    <property type="component" value="Chromosome"/>
</dbReference>
<dbReference type="InterPro" id="IPR006224">
    <property type="entry name" value="PsdUridine_synth_RluA-like_CS"/>
</dbReference>
<dbReference type="EC" id="5.4.99.-" evidence="6"/>
<comment type="function">
    <text evidence="6">Responsible for synthesis of pseudouridine from uracil.</text>
</comment>
<comment type="similarity">
    <text evidence="2 6">Belongs to the pseudouridine synthase RluA family.</text>
</comment>